<keyword evidence="3" id="KW-1185">Reference proteome</keyword>
<sequence>MAGGDRRSPSHPIGGGGDCTAGEDRRRSIGGGGAVKKLGDRSPGKLTGGKGKGKARKRGRYGSDGALEGRWEAKSRGNVPKGAVPPSKEVSDQAHDGVTLEASQPSPRGVAADKKSGVNVSLNPIFVANGSSMEVEVRDPVVDDWEDMEAFDSLSTPKPGLAVAAENGSGPRPPSSGSSGNSGHGASSSAGLDPSVGAQEDEEAVGPWIQVPPRRRRQVDLSKVSLPHSKVRPTEVQKRMGFKKPLPFTAGIRSDTSTTNRGFSLGSEISSPGLDGAFVWVMVEGDRRSPPRHPSARSGGGKDVRGGKKFGSGSGRRDGVKNVAGGNIMGVSVGSISGDGSERRFSLPGLGGLADMGAGGSGLVYSWSLSRAGSTRSGGFEEVLDAGKELVSSKELEMEVVSREQGMASWDESLQGSSDRDEVMDILGGSEAEDFLKDVVASMGSADQLEIKRVDTDSGFNDDCAVDVKQDGMLEFEETMHEANDCVGEDRSFDEISHGDMSIDSQQAGELESDARILNAPVEQFELIRRDRDGLDCNDTINNDGCTPGVCGIDSTAEFPSIQSWKTPVIARKVGHRADLCKETCYQPKQQELMKNVVQKQDGSVAAELGLGGDLGSLKGVNDPGSGINVGSLDGDKSSFNVDVDHGEWTIITRKEELIIGVVLSLKRVLKFSGKKSCVLKEKNKRNRDFNEQRMKVMGNFSPLQKMPGIRRSLKEGLASSSNEQCVNVIDNSVDCKLKDVDFVEQWQSVFSEFFYGRDASPLVDNV</sequence>
<gene>
    <name evidence="2" type="ORF">MA16_Dca027323</name>
</gene>
<name>A0A2I0X9W1_9ASPA</name>
<feature type="compositionally biased region" description="Low complexity" evidence="1">
    <location>
        <begin position="167"/>
        <end position="191"/>
    </location>
</feature>
<evidence type="ECO:0000256" key="1">
    <source>
        <dbReference type="SAM" id="MobiDB-lite"/>
    </source>
</evidence>
<evidence type="ECO:0000313" key="3">
    <source>
        <dbReference type="Proteomes" id="UP000233837"/>
    </source>
</evidence>
<feature type="region of interest" description="Disordered" evidence="1">
    <location>
        <begin position="148"/>
        <end position="225"/>
    </location>
</feature>
<organism evidence="2 3">
    <name type="scientific">Dendrobium catenatum</name>
    <dbReference type="NCBI Taxonomy" id="906689"/>
    <lineage>
        <taxon>Eukaryota</taxon>
        <taxon>Viridiplantae</taxon>
        <taxon>Streptophyta</taxon>
        <taxon>Embryophyta</taxon>
        <taxon>Tracheophyta</taxon>
        <taxon>Spermatophyta</taxon>
        <taxon>Magnoliopsida</taxon>
        <taxon>Liliopsida</taxon>
        <taxon>Asparagales</taxon>
        <taxon>Orchidaceae</taxon>
        <taxon>Epidendroideae</taxon>
        <taxon>Malaxideae</taxon>
        <taxon>Dendrobiinae</taxon>
        <taxon>Dendrobium</taxon>
    </lineage>
</organism>
<feature type="region of interest" description="Disordered" evidence="1">
    <location>
        <begin position="1"/>
        <end position="116"/>
    </location>
</feature>
<evidence type="ECO:0000313" key="2">
    <source>
        <dbReference type="EMBL" id="PKU84709.1"/>
    </source>
</evidence>
<feature type="compositionally biased region" description="Basic residues" evidence="1">
    <location>
        <begin position="51"/>
        <end position="60"/>
    </location>
</feature>
<dbReference type="EMBL" id="KZ502034">
    <property type="protein sequence ID" value="PKU84709.1"/>
    <property type="molecule type" value="Genomic_DNA"/>
</dbReference>
<protein>
    <submittedName>
        <fullName evidence="2">Uncharacterized protein</fullName>
    </submittedName>
</protein>
<reference evidence="2 3" key="1">
    <citation type="journal article" date="2016" name="Sci. Rep.">
        <title>The Dendrobium catenatum Lindl. genome sequence provides insights into polysaccharide synthase, floral development and adaptive evolution.</title>
        <authorList>
            <person name="Zhang G.Q."/>
            <person name="Xu Q."/>
            <person name="Bian C."/>
            <person name="Tsai W.C."/>
            <person name="Yeh C.M."/>
            <person name="Liu K.W."/>
            <person name="Yoshida K."/>
            <person name="Zhang L.S."/>
            <person name="Chang S.B."/>
            <person name="Chen F."/>
            <person name="Shi Y."/>
            <person name="Su Y.Y."/>
            <person name="Zhang Y.Q."/>
            <person name="Chen L.J."/>
            <person name="Yin Y."/>
            <person name="Lin M."/>
            <person name="Huang H."/>
            <person name="Deng H."/>
            <person name="Wang Z.W."/>
            <person name="Zhu S.L."/>
            <person name="Zhao X."/>
            <person name="Deng C."/>
            <person name="Niu S.C."/>
            <person name="Huang J."/>
            <person name="Wang M."/>
            <person name="Liu G.H."/>
            <person name="Yang H.J."/>
            <person name="Xiao X.J."/>
            <person name="Hsiao Y.Y."/>
            <person name="Wu W.L."/>
            <person name="Chen Y.Y."/>
            <person name="Mitsuda N."/>
            <person name="Ohme-Takagi M."/>
            <person name="Luo Y.B."/>
            <person name="Van de Peer Y."/>
            <person name="Liu Z.J."/>
        </authorList>
    </citation>
    <scope>NUCLEOTIDE SEQUENCE [LARGE SCALE GENOMIC DNA]</scope>
    <source>
        <tissue evidence="2">The whole plant</tissue>
    </source>
</reference>
<accession>A0A2I0X9W1</accession>
<dbReference type="Proteomes" id="UP000233837">
    <property type="component" value="Unassembled WGS sequence"/>
</dbReference>
<proteinExistence type="predicted"/>
<feature type="region of interest" description="Disordered" evidence="1">
    <location>
        <begin position="286"/>
        <end position="323"/>
    </location>
</feature>
<dbReference type="AlphaFoldDB" id="A0A2I0X9W1"/>
<reference evidence="2 3" key="2">
    <citation type="journal article" date="2017" name="Nature">
        <title>The Apostasia genome and the evolution of orchids.</title>
        <authorList>
            <person name="Zhang G.Q."/>
            <person name="Liu K.W."/>
            <person name="Li Z."/>
            <person name="Lohaus R."/>
            <person name="Hsiao Y.Y."/>
            <person name="Niu S.C."/>
            <person name="Wang J.Y."/>
            <person name="Lin Y.C."/>
            <person name="Xu Q."/>
            <person name="Chen L.J."/>
            <person name="Yoshida K."/>
            <person name="Fujiwara S."/>
            <person name="Wang Z.W."/>
            <person name="Zhang Y.Q."/>
            <person name="Mitsuda N."/>
            <person name="Wang M."/>
            <person name="Liu G.H."/>
            <person name="Pecoraro L."/>
            <person name="Huang H.X."/>
            <person name="Xiao X.J."/>
            <person name="Lin M."/>
            <person name="Wu X.Y."/>
            <person name="Wu W.L."/>
            <person name="Chen Y.Y."/>
            <person name="Chang S.B."/>
            <person name="Sakamoto S."/>
            <person name="Ohme-Takagi M."/>
            <person name="Yagi M."/>
            <person name="Zeng S.J."/>
            <person name="Shen C.Y."/>
            <person name="Yeh C.M."/>
            <person name="Luo Y.B."/>
            <person name="Tsai W.C."/>
            <person name="Van de Peer Y."/>
            <person name="Liu Z.J."/>
        </authorList>
    </citation>
    <scope>NUCLEOTIDE SEQUENCE [LARGE SCALE GENOMIC DNA]</scope>
    <source>
        <tissue evidence="2">The whole plant</tissue>
    </source>
</reference>